<feature type="transmembrane region" description="Helical" evidence="1">
    <location>
        <begin position="306"/>
        <end position="329"/>
    </location>
</feature>
<feature type="transmembrane region" description="Helical" evidence="1">
    <location>
        <begin position="66"/>
        <end position="83"/>
    </location>
</feature>
<feature type="transmembrane region" description="Helical" evidence="1">
    <location>
        <begin position="99"/>
        <end position="119"/>
    </location>
</feature>
<evidence type="ECO:0000313" key="3">
    <source>
        <dbReference type="Proteomes" id="UP000008281"/>
    </source>
</evidence>
<feature type="transmembrane region" description="Helical" evidence="1">
    <location>
        <begin position="131"/>
        <end position="150"/>
    </location>
</feature>
<dbReference type="GeneID" id="9811140"/>
<organism evidence="3">
    <name type="scientific">Caenorhabditis remanei</name>
    <name type="common">Caenorhabditis vulgaris</name>
    <dbReference type="NCBI Taxonomy" id="31234"/>
    <lineage>
        <taxon>Eukaryota</taxon>
        <taxon>Metazoa</taxon>
        <taxon>Ecdysozoa</taxon>
        <taxon>Nematoda</taxon>
        <taxon>Chromadorea</taxon>
        <taxon>Rhabditida</taxon>
        <taxon>Rhabditina</taxon>
        <taxon>Rhabditomorpha</taxon>
        <taxon>Rhabditoidea</taxon>
        <taxon>Rhabditidae</taxon>
        <taxon>Peloderinae</taxon>
        <taxon>Caenorhabditis</taxon>
    </lineage>
</organism>
<accession>E3LW86</accession>
<proteinExistence type="predicted"/>
<dbReference type="RefSeq" id="XP_003111628.2">
    <property type="nucleotide sequence ID" value="XM_003111580.2"/>
</dbReference>
<sequence>MIYRNIKAQKVTFKFSKFRLFHINFLFLILIIFHDFMPVFNLFMGYFCIFMYYLAAVIFRAGIPENLLFSFSTIQSIFLIFTRCNKKIKVGSCLFRRDLWIFLFAIILTCFSAGSFLNIKFEIGRIIGYINGFRLLIHIFPLSLSMFWLLTAKWERPEKPRNESKKKSKKIKAPLTKIAYFINIYLTCMVGLIGDLIFILSGYLYKKRLTYTNTSLLGSQHLLFLWILAIYLAENKELRKWIRKSIRKTSNVTPAARSLWNTGKEVTIRCTKALTNGIRFSEMYSIHESFLRPITPSSVEYPVDCIVAFFLFHLYLLYILIFAVSLEILKKFKTKGSGIAPITGCLKEKASVWLTYFFVFQSISRMTFGIATLDRVMGWAFQVKPQINFKPQIKIGKSKSNESVVSVKSKIGTELHVGFESEDEDTRKTIKNLGKIKKSVSFASDMADAMIMGQKEDSDTEKEEWKDAATSDFSIAGQETEPIDSTCMVQKWLQNTESMNSEDVKMHVLKLVAENEKMKRESFWYKPPAIDETGA</sequence>
<evidence type="ECO:0000313" key="2">
    <source>
        <dbReference type="EMBL" id="EFO83489.1"/>
    </source>
</evidence>
<reference evidence="2" key="1">
    <citation type="submission" date="2007-07" db="EMBL/GenBank/DDBJ databases">
        <title>PCAP assembly of the Caenorhabditis remanei genome.</title>
        <authorList>
            <consortium name="The Caenorhabditis remanei Sequencing Consortium"/>
            <person name="Wilson R.K."/>
        </authorList>
    </citation>
    <scope>NUCLEOTIDE SEQUENCE [LARGE SCALE GENOMIC DNA]</scope>
    <source>
        <strain evidence="2">PB4641</strain>
    </source>
</reference>
<dbReference type="HOGENOM" id="CLU_509265_0_0_1"/>
<dbReference type="OrthoDB" id="5814288at2759"/>
<feature type="transmembrane region" description="Helical" evidence="1">
    <location>
        <begin position="20"/>
        <end position="37"/>
    </location>
</feature>
<evidence type="ECO:0000256" key="1">
    <source>
        <dbReference type="SAM" id="Phobius"/>
    </source>
</evidence>
<dbReference type="AlphaFoldDB" id="E3LW86"/>
<feature type="transmembrane region" description="Helical" evidence="1">
    <location>
        <begin position="43"/>
        <end position="59"/>
    </location>
</feature>
<keyword evidence="1" id="KW-0472">Membrane</keyword>
<feature type="transmembrane region" description="Helical" evidence="1">
    <location>
        <begin position="216"/>
        <end position="233"/>
    </location>
</feature>
<dbReference type="InParanoid" id="E3LW86"/>
<keyword evidence="3" id="KW-1185">Reference proteome</keyword>
<dbReference type="eggNOG" id="ENOG502TGSG">
    <property type="taxonomic scope" value="Eukaryota"/>
</dbReference>
<protein>
    <submittedName>
        <fullName evidence="2">Uncharacterized protein</fullName>
    </submittedName>
</protein>
<feature type="transmembrane region" description="Helical" evidence="1">
    <location>
        <begin position="178"/>
        <end position="204"/>
    </location>
</feature>
<dbReference type="CTD" id="9811140"/>
<gene>
    <name evidence="2" type="ORF">CRE_03037</name>
</gene>
<dbReference type="EMBL" id="DS268417">
    <property type="protein sequence ID" value="EFO83489.1"/>
    <property type="molecule type" value="Genomic_DNA"/>
</dbReference>
<keyword evidence="1" id="KW-1133">Transmembrane helix</keyword>
<dbReference type="FunCoup" id="E3LW86">
    <property type="interactions" value="1080"/>
</dbReference>
<keyword evidence="1" id="KW-0812">Transmembrane</keyword>
<name>E3LW86_CAERE</name>
<dbReference type="Proteomes" id="UP000008281">
    <property type="component" value="Unassembled WGS sequence"/>
</dbReference>
<dbReference type="KEGG" id="crq:GCK72_010941"/>
<dbReference type="STRING" id="31234.E3LW86"/>